<feature type="non-terminal residue" evidence="2">
    <location>
        <position position="264"/>
    </location>
</feature>
<dbReference type="InterPro" id="IPR050177">
    <property type="entry name" value="Lipid_A_modif_metabolic_enz"/>
</dbReference>
<organism evidence="2 3">
    <name type="scientific">Kouleothrix aurantiaca</name>
    <dbReference type="NCBI Taxonomy" id="186479"/>
    <lineage>
        <taxon>Bacteria</taxon>
        <taxon>Bacillati</taxon>
        <taxon>Chloroflexota</taxon>
        <taxon>Chloroflexia</taxon>
        <taxon>Chloroflexales</taxon>
        <taxon>Roseiflexineae</taxon>
        <taxon>Roseiflexaceae</taxon>
        <taxon>Kouleothrix</taxon>
    </lineage>
</organism>
<dbReference type="AlphaFoldDB" id="A0A0P9FEQ6"/>
<dbReference type="Proteomes" id="UP000050509">
    <property type="component" value="Unassembled WGS sequence"/>
</dbReference>
<reference evidence="2 3" key="1">
    <citation type="submission" date="2015-09" db="EMBL/GenBank/DDBJ databases">
        <title>Draft genome sequence of Kouleothrix aurantiaca JCM 19913.</title>
        <authorList>
            <person name="Hemp J."/>
        </authorList>
    </citation>
    <scope>NUCLEOTIDE SEQUENCE [LARGE SCALE GENOMIC DNA]</scope>
    <source>
        <strain evidence="2 3">COM-B</strain>
    </source>
</reference>
<accession>A0A0P9FEQ6</accession>
<dbReference type="SUPFAM" id="SSF51735">
    <property type="entry name" value="NAD(P)-binding Rossmann-fold domains"/>
    <property type="match status" value="1"/>
</dbReference>
<evidence type="ECO:0000313" key="3">
    <source>
        <dbReference type="Proteomes" id="UP000050509"/>
    </source>
</evidence>
<keyword evidence="3" id="KW-1185">Reference proteome</keyword>
<evidence type="ECO:0000259" key="1">
    <source>
        <dbReference type="Pfam" id="PF01370"/>
    </source>
</evidence>
<dbReference type="PANTHER" id="PTHR43245:SF55">
    <property type="entry name" value="NAD(P)-BINDING DOMAIN-CONTAINING PROTEIN"/>
    <property type="match status" value="1"/>
</dbReference>
<proteinExistence type="predicted"/>
<protein>
    <submittedName>
        <fullName evidence="2">NAD-dependent dehydratase</fullName>
    </submittedName>
</protein>
<evidence type="ECO:0000313" key="2">
    <source>
        <dbReference type="EMBL" id="KPV51482.1"/>
    </source>
</evidence>
<dbReference type="EMBL" id="LJCR01000895">
    <property type="protein sequence ID" value="KPV51482.1"/>
    <property type="molecule type" value="Genomic_DNA"/>
</dbReference>
<feature type="domain" description="NAD-dependent epimerase/dehydratase" evidence="1">
    <location>
        <begin position="3"/>
        <end position="149"/>
    </location>
</feature>
<dbReference type="Gene3D" id="3.40.50.720">
    <property type="entry name" value="NAD(P)-binding Rossmann-like Domain"/>
    <property type="match status" value="1"/>
</dbReference>
<dbReference type="InterPro" id="IPR001509">
    <property type="entry name" value="Epimerase_deHydtase"/>
</dbReference>
<dbReference type="PANTHER" id="PTHR43245">
    <property type="entry name" value="BIFUNCTIONAL POLYMYXIN RESISTANCE PROTEIN ARNA"/>
    <property type="match status" value="1"/>
</dbReference>
<comment type="caution">
    <text evidence="2">The sequence shown here is derived from an EMBL/GenBank/DDBJ whole genome shotgun (WGS) entry which is preliminary data.</text>
</comment>
<gene>
    <name evidence="2" type="ORF">SE17_20935</name>
</gene>
<name>A0A0P9FEQ6_9CHLR</name>
<sequence length="264" mass="28329">MQVLVTGASGIAGQTICRLLHDEGHEVRRADVAPPPNDSLGALEFMRCDTRTPTDVLRAVRGCEAVVHLAAWHSGHNPPVSDATIFAVNVDGTFNLFEACRAEGVRAVVFASSMAYGWGSVYSVTKVLGEDLGRMYHETTGAAVALLRYHDFVPKPYLAFGAKLLRNGVDRRDVAAATVAALRAAAAGSIGLFRTIVHSDHHMPAAIVRDFQRGGVEWCEAQVPGSAALLEKYAIALPASVEQHDLSEAARVLGWQPQVGFVEF</sequence>
<dbReference type="Pfam" id="PF01370">
    <property type="entry name" value="Epimerase"/>
    <property type="match status" value="1"/>
</dbReference>
<dbReference type="InterPro" id="IPR036291">
    <property type="entry name" value="NAD(P)-bd_dom_sf"/>
</dbReference>